<keyword evidence="2" id="KW-1133">Transmembrane helix</keyword>
<feature type="compositionally biased region" description="Low complexity" evidence="1">
    <location>
        <begin position="7"/>
        <end position="20"/>
    </location>
</feature>
<proteinExistence type="predicted"/>
<reference evidence="3 4" key="1">
    <citation type="journal article" date="2019" name="New Phytol.">
        <title>Comparative genomics reveals unique wood-decay strategies and fruiting body development in the Schizophyllaceae.</title>
        <authorList>
            <person name="Almasi E."/>
            <person name="Sahu N."/>
            <person name="Krizsan K."/>
            <person name="Balint B."/>
            <person name="Kovacs G.M."/>
            <person name="Kiss B."/>
            <person name="Cseklye J."/>
            <person name="Drula E."/>
            <person name="Henrissat B."/>
            <person name="Nagy I."/>
            <person name="Chovatia M."/>
            <person name="Adam C."/>
            <person name="LaButti K."/>
            <person name="Lipzen A."/>
            <person name="Riley R."/>
            <person name="Grigoriev I.V."/>
            <person name="Nagy L.G."/>
        </authorList>
    </citation>
    <scope>NUCLEOTIDE SEQUENCE [LARGE SCALE GENOMIC DNA]</scope>
    <source>
        <strain evidence="3 4">NL-1724</strain>
    </source>
</reference>
<dbReference type="AlphaFoldDB" id="A0A550CZV0"/>
<evidence type="ECO:0000256" key="2">
    <source>
        <dbReference type="SAM" id="Phobius"/>
    </source>
</evidence>
<evidence type="ECO:0000256" key="1">
    <source>
        <dbReference type="SAM" id="MobiDB-lite"/>
    </source>
</evidence>
<gene>
    <name evidence="3" type="ORF">BD626DRAFT_27171</name>
</gene>
<sequence>MPKTRAHSSSAEAGASATPSNLTMIGHCERTNAGTLRSCQQQHGRGSAFSLTSDVGVYRRGRTTAAAWGDVRLDQWLVPTRREDWWTRQVVAVATAGWWAALAVASLYGLSLPSLASAPVNLSMMRHLYDMEGALSLADRRCVGLSGWPRSGV</sequence>
<name>A0A550CZV0_9AGAR</name>
<keyword evidence="4" id="KW-1185">Reference proteome</keyword>
<feature type="region of interest" description="Disordered" evidence="1">
    <location>
        <begin position="1"/>
        <end position="22"/>
    </location>
</feature>
<feature type="transmembrane region" description="Helical" evidence="2">
    <location>
        <begin position="90"/>
        <end position="110"/>
    </location>
</feature>
<keyword evidence="2" id="KW-0472">Membrane</keyword>
<evidence type="ECO:0000313" key="3">
    <source>
        <dbReference type="EMBL" id="TRM70320.1"/>
    </source>
</evidence>
<dbReference type="Proteomes" id="UP000320762">
    <property type="component" value="Unassembled WGS sequence"/>
</dbReference>
<organism evidence="3 4">
    <name type="scientific">Schizophyllum amplum</name>
    <dbReference type="NCBI Taxonomy" id="97359"/>
    <lineage>
        <taxon>Eukaryota</taxon>
        <taxon>Fungi</taxon>
        <taxon>Dikarya</taxon>
        <taxon>Basidiomycota</taxon>
        <taxon>Agaricomycotina</taxon>
        <taxon>Agaricomycetes</taxon>
        <taxon>Agaricomycetidae</taxon>
        <taxon>Agaricales</taxon>
        <taxon>Schizophyllaceae</taxon>
        <taxon>Schizophyllum</taxon>
    </lineage>
</organism>
<comment type="caution">
    <text evidence="3">The sequence shown here is derived from an EMBL/GenBank/DDBJ whole genome shotgun (WGS) entry which is preliminary data.</text>
</comment>
<accession>A0A550CZV0</accession>
<dbReference type="EMBL" id="VDMD01000001">
    <property type="protein sequence ID" value="TRM70320.1"/>
    <property type="molecule type" value="Genomic_DNA"/>
</dbReference>
<evidence type="ECO:0000313" key="4">
    <source>
        <dbReference type="Proteomes" id="UP000320762"/>
    </source>
</evidence>
<protein>
    <submittedName>
        <fullName evidence="3">Uncharacterized protein</fullName>
    </submittedName>
</protein>
<keyword evidence="2" id="KW-0812">Transmembrane</keyword>